<organism evidence="2 3">
    <name type="scientific">Exidia glandulosa HHB12029</name>
    <dbReference type="NCBI Taxonomy" id="1314781"/>
    <lineage>
        <taxon>Eukaryota</taxon>
        <taxon>Fungi</taxon>
        <taxon>Dikarya</taxon>
        <taxon>Basidiomycota</taxon>
        <taxon>Agaricomycotina</taxon>
        <taxon>Agaricomycetes</taxon>
        <taxon>Auriculariales</taxon>
        <taxon>Exidiaceae</taxon>
        <taxon>Exidia</taxon>
    </lineage>
</organism>
<name>A0A165FN87_EXIGL</name>
<feature type="compositionally biased region" description="Basic and acidic residues" evidence="1">
    <location>
        <begin position="172"/>
        <end position="184"/>
    </location>
</feature>
<gene>
    <name evidence="2" type="ORF">EXIGLDRAFT_771905</name>
</gene>
<evidence type="ECO:0000313" key="2">
    <source>
        <dbReference type="EMBL" id="KZV89266.1"/>
    </source>
</evidence>
<protein>
    <submittedName>
        <fullName evidence="2">Uncharacterized protein</fullName>
    </submittedName>
</protein>
<evidence type="ECO:0000313" key="3">
    <source>
        <dbReference type="Proteomes" id="UP000077266"/>
    </source>
</evidence>
<accession>A0A165FN87</accession>
<dbReference type="InParanoid" id="A0A165FN87"/>
<reference evidence="2 3" key="1">
    <citation type="journal article" date="2016" name="Mol. Biol. Evol.">
        <title>Comparative Genomics of Early-Diverging Mushroom-Forming Fungi Provides Insights into the Origins of Lignocellulose Decay Capabilities.</title>
        <authorList>
            <person name="Nagy L.G."/>
            <person name="Riley R."/>
            <person name="Tritt A."/>
            <person name="Adam C."/>
            <person name="Daum C."/>
            <person name="Floudas D."/>
            <person name="Sun H."/>
            <person name="Yadav J.S."/>
            <person name="Pangilinan J."/>
            <person name="Larsson K.H."/>
            <person name="Matsuura K."/>
            <person name="Barry K."/>
            <person name="Labutti K."/>
            <person name="Kuo R."/>
            <person name="Ohm R.A."/>
            <person name="Bhattacharya S.S."/>
            <person name="Shirouzu T."/>
            <person name="Yoshinaga Y."/>
            <person name="Martin F.M."/>
            <person name="Grigoriev I.V."/>
            <person name="Hibbett D.S."/>
        </authorList>
    </citation>
    <scope>NUCLEOTIDE SEQUENCE [LARGE SCALE GENOMIC DNA]</scope>
    <source>
        <strain evidence="2 3">HHB12029</strain>
    </source>
</reference>
<feature type="compositionally biased region" description="Acidic residues" evidence="1">
    <location>
        <begin position="185"/>
        <end position="198"/>
    </location>
</feature>
<feature type="region of interest" description="Disordered" evidence="1">
    <location>
        <begin position="172"/>
        <end position="209"/>
    </location>
</feature>
<dbReference type="Proteomes" id="UP000077266">
    <property type="component" value="Unassembled WGS sequence"/>
</dbReference>
<proteinExistence type="predicted"/>
<sequence length="209" mass="23651">MPAVHSVLRDRNTNSRLCPGCTRSIVDRRGCWDREQGKCTQCASIARATAQLPRSKTCSTCQELFPADQVTGDPGQQRCRNCVKCELCTGCKKIKKRKWFWKDPSRPNVGRLCKTCSHCRDKPKARNAANRARAEEEGRKYCIVGQHFVEVQECIEPETGREFASCLACVQRQRENRERRRRDDEAEQDDEAALDDGPADGVEVQTSAS</sequence>
<dbReference type="AlphaFoldDB" id="A0A165FN87"/>
<dbReference type="EMBL" id="KV426077">
    <property type="protein sequence ID" value="KZV89266.1"/>
    <property type="molecule type" value="Genomic_DNA"/>
</dbReference>
<evidence type="ECO:0000256" key="1">
    <source>
        <dbReference type="SAM" id="MobiDB-lite"/>
    </source>
</evidence>
<keyword evidence="3" id="KW-1185">Reference proteome</keyword>